<dbReference type="EMBL" id="JALJOS010000010">
    <property type="protein sequence ID" value="KAK9833906.1"/>
    <property type="molecule type" value="Genomic_DNA"/>
</dbReference>
<dbReference type="InterPro" id="IPR036047">
    <property type="entry name" value="F-box-like_dom_sf"/>
</dbReference>
<keyword evidence="2" id="KW-1185">Reference proteome</keyword>
<evidence type="ECO:0000313" key="2">
    <source>
        <dbReference type="Proteomes" id="UP001438707"/>
    </source>
</evidence>
<gene>
    <name evidence="1" type="ORF">WJX74_009521</name>
</gene>
<reference evidence="1 2" key="1">
    <citation type="journal article" date="2024" name="Nat. Commun.">
        <title>Phylogenomics reveals the evolutionary origins of lichenization in chlorophyte algae.</title>
        <authorList>
            <person name="Puginier C."/>
            <person name="Libourel C."/>
            <person name="Otte J."/>
            <person name="Skaloud P."/>
            <person name="Haon M."/>
            <person name="Grisel S."/>
            <person name="Petersen M."/>
            <person name="Berrin J.G."/>
            <person name="Delaux P.M."/>
            <person name="Dal Grande F."/>
            <person name="Keller J."/>
        </authorList>
    </citation>
    <scope>NUCLEOTIDE SEQUENCE [LARGE SCALE GENOMIC DNA]</scope>
    <source>
        <strain evidence="1 2">SAG 2145</strain>
    </source>
</reference>
<dbReference type="AlphaFoldDB" id="A0AAW1RL43"/>
<dbReference type="SUPFAM" id="SSF81383">
    <property type="entry name" value="F-box domain"/>
    <property type="match status" value="1"/>
</dbReference>
<protein>
    <recommendedName>
        <fullName evidence="3">F-box domain-containing protein</fullName>
    </recommendedName>
</protein>
<evidence type="ECO:0008006" key="3">
    <source>
        <dbReference type="Google" id="ProtNLM"/>
    </source>
</evidence>
<name>A0AAW1RL43_9CHLO</name>
<comment type="caution">
    <text evidence="1">The sequence shown here is derived from an EMBL/GenBank/DDBJ whole genome shotgun (WGS) entry which is preliminary data.</text>
</comment>
<dbReference type="SUPFAM" id="SSF82171">
    <property type="entry name" value="DPP6 N-terminal domain-like"/>
    <property type="match status" value="1"/>
</dbReference>
<dbReference type="Proteomes" id="UP001438707">
    <property type="component" value="Unassembled WGS sequence"/>
</dbReference>
<proteinExistence type="predicted"/>
<organism evidence="1 2">
    <name type="scientific">Apatococcus lobatus</name>
    <dbReference type="NCBI Taxonomy" id="904363"/>
    <lineage>
        <taxon>Eukaryota</taxon>
        <taxon>Viridiplantae</taxon>
        <taxon>Chlorophyta</taxon>
        <taxon>core chlorophytes</taxon>
        <taxon>Trebouxiophyceae</taxon>
        <taxon>Chlorellales</taxon>
        <taxon>Chlorellaceae</taxon>
        <taxon>Apatococcus</taxon>
    </lineage>
</organism>
<sequence>MARPSRALPAELAQPLVAYALPHLGLRELAALRQTSRAWRDIIDCDSSSLVWHTASKGWLPASVCKPAQDQESGGANVIQHALRKRGNCLRKLCTGTLQVAFHQTPWTRTSAARSHGDQFSFSSFLEPQSLKEWSAMSVHAIYAPSDGNRSCQTFINDIGEERTYDMPLDKHVKVLQTSDDRLRILLHLRDSTSAGDRAVILDLAVIDHALGHVVATRTVQSFGLLHMLYTCSNDGTRLSPDPSYGHYAWQSSGSSLTLTRAVDLVDVTTIQLGPPAEANPQPSVLGILSHPCWGTHIIWSADGKFLAICRFQYQDQTDTEEEVSQSCKAATLLIYRTRDGLLQQTVALAGCIGTEACFSPDNCSFALWGAVEGQAIASSELLILNVISGAITRWHHKDFETPVPCDCDDMVWALDSKWLAVAIGRPPQHISPLGWDSEIDDEDTNWKCWYAANGQRPSKLLRLDNTEQFLRLVVDAATGQVKHIWKGRSMNALVGDIQVCNAGLLDTFERHFLYVGSPETVLKTDLPETQHVYSLPGQALQVVLCPQLPIGRNAALSPCGTVIVDFSVNVHVETELSSEYEYALFHFCPEQGSMHIIVKGCYEKLHGRCRPVWLPCSPQRLMYALTLADYTICLVDARRHCLVRSWKPALALPVPTFVRDPMPLSSAYRQCEPRWVSEGHSLVVSYRGHPQISICADTTFVACFV</sequence>
<evidence type="ECO:0000313" key="1">
    <source>
        <dbReference type="EMBL" id="KAK9833906.1"/>
    </source>
</evidence>
<accession>A0AAW1RL43</accession>